<feature type="transmembrane region" description="Helical" evidence="5">
    <location>
        <begin position="94"/>
        <end position="113"/>
    </location>
</feature>
<feature type="transmembrane region" description="Helical" evidence="5">
    <location>
        <begin position="119"/>
        <end position="140"/>
    </location>
</feature>
<feature type="transmembrane region" description="Helical" evidence="5">
    <location>
        <begin position="183"/>
        <end position="205"/>
    </location>
</feature>
<feature type="transmembrane region" description="Helical" evidence="5">
    <location>
        <begin position="325"/>
        <end position="346"/>
    </location>
</feature>
<evidence type="ECO:0000256" key="1">
    <source>
        <dbReference type="ARBA" id="ARBA00004651"/>
    </source>
</evidence>
<feature type="transmembrane region" description="Helical" evidence="5">
    <location>
        <begin position="455"/>
        <end position="477"/>
    </location>
</feature>
<dbReference type="InterPro" id="IPR036259">
    <property type="entry name" value="MFS_trans_sf"/>
</dbReference>
<feature type="transmembrane region" description="Helical" evidence="5">
    <location>
        <begin position="152"/>
        <end position="177"/>
    </location>
</feature>
<keyword evidence="2 5" id="KW-0812">Transmembrane</keyword>
<dbReference type="PRINTS" id="PR01036">
    <property type="entry name" value="TCRTETB"/>
</dbReference>
<keyword evidence="8" id="KW-1185">Reference proteome</keyword>
<feature type="transmembrane region" description="Helical" evidence="5">
    <location>
        <begin position="353"/>
        <end position="376"/>
    </location>
</feature>
<feature type="domain" description="Major facilitator superfamily (MFS) profile" evidence="6">
    <location>
        <begin position="28"/>
        <end position="475"/>
    </location>
</feature>
<reference evidence="7 8" key="1">
    <citation type="journal article" date="2019" name="Int. J. Syst. Evol. Microbiol.">
        <title>The Global Catalogue of Microorganisms (GCM) 10K type strain sequencing project: providing services to taxonomists for standard genome sequencing and annotation.</title>
        <authorList>
            <consortium name="The Broad Institute Genomics Platform"/>
            <consortium name="The Broad Institute Genome Sequencing Center for Infectious Disease"/>
            <person name="Wu L."/>
            <person name="Ma J."/>
        </authorList>
    </citation>
    <scope>NUCLEOTIDE SEQUENCE [LARGE SCALE GENOMIC DNA]</scope>
    <source>
        <strain evidence="7 8">JCM 14718</strain>
    </source>
</reference>
<dbReference type="SUPFAM" id="SSF103473">
    <property type="entry name" value="MFS general substrate transporter"/>
    <property type="match status" value="1"/>
</dbReference>
<feature type="transmembrane region" description="Helical" evidence="5">
    <location>
        <begin position="388"/>
        <end position="407"/>
    </location>
</feature>
<evidence type="ECO:0000256" key="2">
    <source>
        <dbReference type="ARBA" id="ARBA00022692"/>
    </source>
</evidence>
<dbReference type="Pfam" id="PF07690">
    <property type="entry name" value="MFS_1"/>
    <property type="match status" value="1"/>
</dbReference>
<feature type="transmembrane region" description="Helical" evidence="5">
    <location>
        <begin position="428"/>
        <end position="449"/>
    </location>
</feature>
<gene>
    <name evidence="7" type="ORF">GCM10009765_78880</name>
</gene>
<comment type="caution">
    <text evidence="7">The sequence shown here is derived from an EMBL/GenBank/DDBJ whole genome shotgun (WGS) entry which is preliminary data.</text>
</comment>
<name>A0ABN2J6H5_9ACTN</name>
<proteinExistence type="predicted"/>
<dbReference type="PANTHER" id="PTHR42718">
    <property type="entry name" value="MAJOR FACILITATOR SUPERFAMILY MULTIDRUG TRANSPORTER MFSC"/>
    <property type="match status" value="1"/>
</dbReference>
<feature type="transmembrane region" description="Helical" evidence="5">
    <location>
        <begin position="21"/>
        <end position="46"/>
    </location>
</feature>
<dbReference type="Proteomes" id="UP001500618">
    <property type="component" value="Unassembled WGS sequence"/>
</dbReference>
<keyword evidence="4 5" id="KW-0472">Membrane</keyword>
<evidence type="ECO:0000256" key="3">
    <source>
        <dbReference type="ARBA" id="ARBA00022989"/>
    </source>
</evidence>
<dbReference type="InterPro" id="IPR020846">
    <property type="entry name" value="MFS_dom"/>
</dbReference>
<feature type="transmembrane region" description="Helical" evidence="5">
    <location>
        <begin position="292"/>
        <end position="313"/>
    </location>
</feature>
<dbReference type="EMBL" id="BAAANY010000042">
    <property type="protein sequence ID" value="GAA1718653.1"/>
    <property type="molecule type" value="Genomic_DNA"/>
</dbReference>
<organism evidence="7 8">
    <name type="scientific">Fodinicola feengrottensis</name>
    <dbReference type="NCBI Taxonomy" id="435914"/>
    <lineage>
        <taxon>Bacteria</taxon>
        <taxon>Bacillati</taxon>
        <taxon>Actinomycetota</taxon>
        <taxon>Actinomycetes</taxon>
        <taxon>Mycobacteriales</taxon>
        <taxon>Fodinicola</taxon>
    </lineage>
</organism>
<evidence type="ECO:0000259" key="6">
    <source>
        <dbReference type="PROSITE" id="PS50850"/>
    </source>
</evidence>
<evidence type="ECO:0000313" key="7">
    <source>
        <dbReference type="EMBL" id="GAA1718653.1"/>
    </source>
</evidence>
<dbReference type="PROSITE" id="PS50850">
    <property type="entry name" value="MFS"/>
    <property type="match status" value="1"/>
</dbReference>
<dbReference type="InterPro" id="IPR011701">
    <property type="entry name" value="MFS"/>
</dbReference>
<comment type="subcellular location">
    <subcellularLocation>
        <location evidence="1">Cell membrane</location>
        <topology evidence="1">Multi-pass membrane protein</topology>
    </subcellularLocation>
</comment>
<dbReference type="RefSeq" id="WP_344315099.1">
    <property type="nucleotide sequence ID" value="NZ_BAAANY010000042.1"/>
</dbReference>
<feature type="transmembrane region" description="Helical" evidence="5">
    <location>
        <begin position="217"/>
        <end position="238"/>
    </location>
</feature>
<accession>A0ABN2J6H5</accession>
<evidence type="ECO:0000256" key="5">
    <source>
        <dbReference type="SAM" id="Phobius"/>
    </source>
</evidence>
<keyword evidence="3 5" id="KW-1133">Transmembrane helix</keyword>
<dbReference type="Gene3D" id="1.20.1250.20">
    <property type="entry name" value="MFS general substrate transporter like domains"/>
    <property type="match status" value="2"/>
</dbReference>
<dbReference type="PANTHER" id="PTHR42718:SF39">
    <property type="entry name" value="ACTINORHODIN TRANSPORTER-RELATED"/>
    <property type="match status" value="1"/>
</dbReference>
<evidence type="ECO:0000313" key="8">
    <source>
        <dbReference type="Proteomes" id="UP001500618"/>
    </source>
</evidence>
<sequence length="491" mass="50756">MTVTDLEKRTAPQSTRSAEHVPGLSGLGLFTVLLGAFLSIADYFIVNVALPTIGTELHASPVTLEMVVAGYGLSYALLLVIGGRLGDAFGRRRLFLAGIAAFTVTSLICGVAPDAVTLVVARILQGASAALMVPQVLATIQAATTLQRRSRAIGLYGVTGGIAGVIGQLAGGLLIAANVAGTGWRLIFLVNVPIGLVALLLALKTTPATQSHDPAKVDVRGTILLGLAVLSLLVPLTVGRTLGWPIWTFGLLAAFPVIAVAFVLFERKLEKSGRLPLVPPSLMRVPSMRRGLLLAVPFFTGFGGLMFCFAVAMQSDLRMSPLEAGLTYVPLSIAYLFSSLSAARLVDRFGRTVLTVGSAGTVVGYVIILITALSSWSSLSPLTLAPGMVILGFGQGLVMTPLFRLVLSDVPADRAGAGSGVLITTQQTSLALGVALLGGIFLSLTGVGGPAGRTAFAVVMVAELVVTVVVGIGSRWLPNPAGRSGRVIVTD</sequence>
<feature type="transmembrane region" description="Helical" evidence="5">
    <location>
        <begin position="66"/>
        <end position="82"/>
    </location>
</feature>
<protein>
    <submittedName>
        <fullName evidence="7">MFS transporter</fullName>
    </submittedName>
</protein>
<dbReference type="CDD" id="cd17321">
    <property type="entry name" value="MFS_MMR_MDR_like"/>
    <property type="match status" value="1"/>
</dbReference>
<feature type="transmembrane region" description="Helical" evidence="5">
    <location>
        <begin position="244"/>
        <end position="265"/>
    </location>
</feature>
<evidence type="ECO:0000256" key="4">
    <source>
        <dbReference type="ARBA" id="ARBA00023136"/>
    </source>
</evidence>